<dbReference type="AlphaFoldDB" id="A0A4Q1KVC3"/>
<gene>
    <name evidence="2" type="ORF">EQG68_05130</name>
</gene>
<dbReference type="InterPro" id="IPR053158">
    <property type="entry name" value="CapK_Type1_Caps_Biosynth"/>
</dbReference>
<accession>A0A4Q1KVC3</accession>
<dbReference type="Gene3D" id="3.40.50.12780">
    <property type="entry name" value="N-terminal domain of ligase-like"/>
    <property type="match status" value="1"/>
</dbReference>
<keyword evidence="2" id="KW-0436">Ligase</keyword>
<evidence type="ECO:0000313" key="2">
    <source>
        <dbReference type="EMBL" id="RXR33610.1"/>
    </source>
</evidence>
<dbReference type="Proteomes" id="UP000289734">
    <property type="component" value="Unassembled WGS sequence"/>
</dbReference>
<sequence length="447" mass="51889">MIFRNLFIKTVVSLGDKILGANYLSSLHMWNKYDTFSESKLEEIQDENLKKILHHTSTNVPYYQNYFLNKDVSKITLQDFPILTKEILREQKENLVSNKHNVNNLQKNYSSGSSGVQSYAYTDKKYKFYIQGIHSHWYMWSGYKIGDPILQFGMSPNRVFPKNLKDIFYNVHYLNSFSLNESKLLEAAAILQKNKIEYIIGYPSAINEFARVLIEKKLNYKIKGVISLGDKLFPHFRKNFNTAFKNPTIIDTYGCAEGILMACTCDLDYFYIMSPNVVIEIVDDYGKQVKDGEMGNVLVTSLTSYAMPLIRYKLGDLAIKLPKEKYPKDRKFNYPILEKIIGRETDVVVTPNDRTLIVHSFTGIVEFYPEIKQFKIIQETINKIIFEYIVDEFFPFREDVLHEIKTKIDFLADNSLIIEFLKVDEIKPTPSGKPQIIESKIKSTSSK</sequence>
<reference evidence="3" key="1">
    <citation type="submission" date="2019-01" db="EMBL/GenBank/DDBJ databases">
        <title>Cytophagaceae bacterium strain CAR-16.</title>
        <authorList>
            <person name="Chen W.-M."/>
        </authorList>
    </citation>
    <scope>NUCLEOTIDE SEQUENCE [LARGE SCALE GENOMIC DNA]</scope>
    <source>
        <strain evidence="3">ICH-30</strain>
    </source>
</reference>
<dbReference type="InterPro" id="IPR000873">
    <property type="entry name" value="AMP-dep_synth/lig_dom"/>
</dbReference>
<dbReference type="RefSeq" id="WP_129463710.1">
    <property type="nucleotide sequence ID" value="NZ_SBKQ01000004.1"/>
</dbReference>
<dbReference type="Pfam" id="PF00501">
    <property type="entry name" value="AMP-binding"/>
    <property type="match status" value="1"/>
</dbReference>
<dbReference type="EMBL" id="SBKQ01000004">
    <property type="protein sequence ID" value="RXR33610.1"/>
    <property type="molecule type" value="Genomic_DNA"/>
</dbReference>
<dbReference type="OrthoDB" id="580775at2"/>
<dbReference type="PANTHER" id="PTHR36932">
    <property type="entry name" value="CAPSULAR POLYSACCHARIDE BIOSYNTHESIS PROTEIN"/>
    <property type="match status" value="1"/>
</dbReference>
<dbReference type="PANTHER" id="PTHR36932:SF1">
    <property type="entry name" value="CAPSULAR POLYSACCHARIDE BIOSYNTHESIS PROTEIN"/>
    <property type="match status" value="1"/>
</dbReference>
<feature type="domain" description="AMP-dependent synthetase/ligase" evidence="1">
    <location>
        <begin position="188"/>
        <end position="300"/>
    </location>
</feature>
<evidence type="ECO:0000313" key="3">
    <source>
        <dbReference type="Proteomes" id="UP000289734"/>
    </source>
</evidence>
<keyword evidence="3" id="KW-1185">Reference proteome</keyword>
<dbReference type="InterPro" id="IPR042099">
    <property type="entry name" value="ANL_N_sf"/>
</dbReference>
<name>A0A4Q1KVC3_9FLAO</name>
<proteinExistence type="predicted"/>
<dbReference type="GO" id="GO:0016874">
    <property type="term" value="F:ligase activity"/>
    <property type="evidence" value="ECO:0007669"/>
    <property type="project" value="UniProtKB-KW"/>
</dbReference>
<organism evidence="2 3">
    <name type="scientific">Flavobacterium piscinae</name>
    <dbReference type="NCBI Taxonomy" id="2506424"/>
    <lineage>
        <taxon>Bacteria</taxon>
        <taxon>Pseudomonadati</taxon>
        <taxon>Bacteroidota</taxon>
        <taxon>Flavobacteriia</taxon>
        <taxon>Flavobacteriales</taxon>
        <taxon>Flavobacteriaceae</taxon>
        <taxon>Flavobacterium</taxon>
    </lineage>
</organism>
<dbReference type="SUPFAM" id="SSF56801">
    <property type="entry name" value="Acetyl-CoA synthetase-like"/>
    <property type="match status" value="1"/>
</dbReference>
<comment type="caution">
    <text evidence="2">The sequence shown here is derived from an EMBL/GenBank/DDBJ whole genome shotgun (WGS) entry which is preliminary data.</text>
</comment>
<protein>
    <submittedName>
        <fullName evidence="2">Phenylacetate--CoA ligase family protein</fullName>
    </submittedName>
</protein>
<evidence type="ECO:0000259" key="1">
    <source>
        <dbReference type="Pfam" id="PF00501"/>
    </source>
</evidence>